<protein>
    <submittedName>
        <fullName evidence="1">Uncharacterized protein</fullName>
    </submittedName>
</protein>
<keyword evidence="2" id="KW-1185">Reference proteome</keyword>
<reference evidence="1 2" key="1">
    <citation type="submission" date="2015-10" db="EMBL/GenBank/DDBJ databases">
        <title>Butyribacter intestini gen. nov., sp. nov., a butyric acid-producing bacterium of the family Lachnospiraceae isolated from the human faeces.</title>
        <authorList>
            <person name="Zou Y."/>
            <person name="Xue W."/>
            <person name="Luo G."/>
            <person name="Lv M."/>
        </authorList>
    </citation>
    <scope>NUCLEOTIDE SEQUENCE [LARGE SCALE GENOMIC DNA]</scope>
    <source>
        <strain evidence="1 2">TF01-11</strain>
    </source>
</reference>
<proteinExistence type="predicted"/>
<dbReference type="AlphaFoldDB" id="A0AAW3JSZ1"/>
<dbReference type="Proteomes" id="UP000050833">
    <property type="component" value="Unassembled WGS sequence"/>
</dbReference>
<organism evidence="1 2">
    <name type="scientific">Butyribacter intestini</name>
    <dbReference type="NCBI Taxonomy" id="1703332"/>
    <lineage>
        <taxon>Bacteria</taxon>
        <taxon>Bacillati</taxon>
        <taxon>Bacillota</taxon>
        <taxon>Clostridia</taxon>
        <taxon>Lachnospirales</taxon>
        <taxon>Lachnospiraceae</taxon>
        <taxon>Butyribacter</taxon>
    </lineage>
</organism>
<dbReference type="EMBL" id="LLKB01000005">
    <property type="protein sequence ID" value="KQC85386.1"/>
    <property type="molecule type" value="Genomic_DNA"/>
</dbReference>
<accession>A0AAW3JSZ1</accession>
<evidence type="ECO:0000313" key="2">
    <source>
        <dbReference type="Proteomes" id="UP000050833"/>
    </source>
</evidence>
<dbReference type="RefSeq" id="WP_055945225.1">
    <property type="nucleotide sequence ID" value="NZ_JAQDCV010000007.1"/>
</dbReference>
<comment type="caution">
    <text evidence="1">The sequence shown here is derived from an EMBL/GenBank/DDBJ whole genome shotgun (WGS) entry which is preliminary data.</text>
</comment>
<sequence>MEYIHFAKDEPSLFCFLFMCANAFEEIKRYSQNIELYEKSGFVRFKKTKTENKGFVYLEKIENRTENIKDEHYSVSWGF</sequence>
<gene>
    <name evidence="1" type="ORF">APZ18_11930</name>
</gene>
<name>A0AAW3JSZ1_9FIRM</name>
<evidence type="ECO:0000313" key="1">
    <source>
        <dbReference type="EMBL" id="KQC85386.1"/>
    </source>
</evidence>